<proteinExistence type="predicted"/>
<dbReference type="CDD" id="cd00267">
    <property type="entry name" value="ABC_ATPase"/>
    <property type="match status" value="1"/>
</dbReference>
<dbReference type="Proteomes" id="UP000269199">
    <property type="component" value="Chromosome"/>
</dbReference>
<dbReference type="Pfam" id="PF13304">
    <property type="entry name" value="AAA_21"/>
    <property type="match status" value="1"/>
</dbReference>
<evidence type="ECO:0000256" key="1">
    <source>
        <dbReference type="SAM" id="Coils"/>
    </source>
</evidence>
<dbReference type="GO" id="GO:0016887">
    <property type="term" value="F:ATP hydrolysis activity"/>
    <property type="evidence" value="ECO:0007669"/>
    <property type="project" value="InterPro"/>
</dbReference>
<organism evidence="3 4">
    <name type="scientific">Herbaspirillum rubrisubalbicans</name>
    <dbReference type="NCBI Taxonomy" id="80842"/>
    <lineage>
        <taxon>Bacteria</taxon>
        <taxon>Pseudomonadati</taxon>
        <taxon>Pseudomonadota</taxon>
        <taxon>Betaproteobacteria</taxon>
        <taxon>Burkholderiales</taxon>
        <taxon>Oxalobacteraceae</taxon>
        <taxon>Herbaspirillum</taxon>
    </lineage>
</organism>
<sequence>MLKLVSCKYEGVPKFKTLEIADFGTMTSLTGPNGSGKTSILKVLQHTFELIDRHSLADNITSKSDWFSFTSACLQFSGAPKDLKHFEGYFASRSQDEVLLGLELFLAEDRFEIKKVSIGDKSISFLSTPCKMELDKLKIAKIQISEKLDSIKKELATRIPPQLQNNPVAYQEENLRRERLRQELNPMENQRGEIESQIALLAQINVKFDDQERSIARAEAEDFLSHIGLPRVQYVDTQKLYEELVPKMIDDLMRLKKKSDRELKIFEEKRGALGKFIQAKVDVFEDEDGKNTLTVNGIPYTKLSSGTQISVAFFAGTHANESDYLILWDEPKNGLHPTRRVRLLELMLEDKRQFILATHASELTPMLMNPNLKAYRCEADSYEDHTQVGLSVHAIVNRRDAFVTLEAMGVNPARILFTANVVIWIEGPTELLFYRHWLVPRLMQRGLHEGFHYTFMQYGGSLIAYLEVADESGNQNAPAEFKSAFDLLSLCRHPIIIVDSDLKEEPKNADPRSFLKKGAVRILEAINQLNADRENAGLFNWTRGREVENYLPEFATISAIKSVWKSYINYESQLKLDQIQIERYDSFEEKLGRHFIAHNVVDKDRSPRGRSLWGNSNKVEMMRCSLNAPNLKETDLKWECSEHLWELENFIAKVAEK</sequence>
<evidence type="ECO:0000259" key="2">
    <source>
        <dbReference type="Pfam" id="PF13304"/>
    </source>
</evidence>
<dbReference type="Gene3D" id="3.40.50.300">
    <property type="entry name" value="P-loop containing nucleotide triphosphate hydrolases"/>
    <property type="match status" value="1"/>
</dbReference>
<dbReference type="GO" id="GO:0005524">
    <property type="term" value="F:ATP binding"/>
    <property type="evidence" value="ECO:0007669"/>
    <property type="project" value="InterPro"/>
</dbReference>
<dbReference type="SUPFAM" id="SSF52540">
    <property type="entry name" value="P-loop containing nucleoside triphosphate hydrolases"/>
    <property type="match status" value="1"/>
</dbReference>
<gene>
    <name evidence="3" type="ORF">RC54_05510</name>
</gene>
<dbReference type="PANTHER" id="PTHR43581">
    <property type="entry name" value="ATP/GTP PHOSPHATASE"/>
    <property type="match status" value="1"/>
</dbReference>
<feature type="domain" description="ATPase AAA-type core" evidence="2">
    <location>
        <begin position="27"/>
        <end position="360"/>
    </location>
</feature>
<dbReference type="InterPro" id="IPR003959">
    <property type="entry name" value="ATPase_AAA_core"/>
</dbReference>
<dbReference type="EMBL" id="CP024996">
    <property type="protein sequence ID" value="AYR23310.1"/>
    <property type="molecule type" value="Genomic_DNA"/>
</dbReference>
<dbReference type="InterPro" id="IPR051396">
    <property type="entry name" value="Bact_Antivir_Def_Nuclease"/>
</dbReference>
<evidence type="ECO:0000313" key="3">
    <source>
        <dbReference type="EMBL" id="AYR23310.1"/>
    </source>
</evidence>
<evidence type="ECO:0000313" key="4">
    <source>
        <dbReference type="Proteomes" id="UP000269199"/>
    </source>
</evidence>
<dbReference type="InterPro" id="IPR027417">
    <property type="entry name" value="P-loop_NTPase"/>
</dbReference>
<dbReference type="RefSeq" id="WP_061790215.1">
    <property type="nucleotide sequence ID" value="NZ_CP024996.1"/>
</dbReference>
<keyword evidence="1" id="KW-0175">Coiled coil</keyword>
<dbReference type="AlphaFoldDB" id="A0AAD0U5A7"/>
<protein>
    <recommendedName>
        <fullName evidence="2">ATPase AAA-type core domain-containing protein</fullName>
    </recommendedName>
</protein>
<feature type="coiled-coil region" evidence="1">
    <location>
        <begin position="134"/>
        <end position="221"/>
    </location>
</feature>
<name>A0AAD0U5A7_9BURK</name>
<accession>A0AAD0U5A7</accession>
<dbReference type="PANTHER" id="PTHR43581:SF2">
    <property type="entry name" value="EXCINUCLEASE ATPASE SUBUNIT"/>
    <property type="match status" value="1"/>
</dbReference>
<reference evidence="3 4" key="1">
    <citation type="submission" date="2017-11" db="EMBL/GenBank/DDBJ databases">
        <title>Complete genome sequence of Herbaspirillum rubrisubalbicans DSM 11543.</title>
        <authorList>
            <person name="Chen M."/>
            <person name="An Q."/>
        </authorList>
    </citation>
    <scope>NUCLEOTIDE SEQUENCE [LARGE SCALE GENOMIC DNA]</scope>
    <source>
        <strain evidence="3 4">DSM 11543</strain>
    </source>
</reference>